<name>A0A4Y2FXR9_ARAVE</name>
<dbReference type="EMBL" id="BGPR01001091">
    <property type="protein sequence ID" value="GBM45209.1"/>
    <property type="molecule type" value="Genomic_DNA"/>
</dbReference>
<protein>
    <submittedName>
        <fullName evidence="1">Uncharacterized protein</fullName>
    </submittedName>
</protein>
<evidence type="ECO:0000313" key="2">
    <source>
        <dbReference type="Proteomes" id="UP000499080"/>
    </source>
</evidence>
<dbReference type="Proteomes" id="UP000499080">
    <property type="component" value="Unassembled WGS sequence"/>
</dbReference>
<dbReference type="AlphaFoldDB" id="A0A4Y2FXR9"/>
<evidence type="ECO:0000313" key="1">
    <source>
        <dbReference type="EMBL" id="GBM45209.1"/>
    </source>
</evidence>
<gene>
    <name evidence="1" type="ORF">AVEN_168289_1</name>
</gene>
<reference evidence="1 2" key="1">
    <citation type="journal article" date="2019" name="Sci. Rep.">
        <title>Orb-weaving spider Araneus ventricosus genome elucidates the spidroin gene catalogue.</title>
        <authorList>
            <person name="Kono N."/>
            <person name="Nakamura H."/>
            <person name="Ohtoshi R."/>
            <person name="Moran D.A.P."/>
            <person name="Shinohara A."/>
            <person name="Yoshida Y."/>
            <person name="Fujiwara M."/>
            <person name="Mori M."/>
            <person name="Tomita M."/>
            <person name="Arakawa K."/>
        </authorList>
    </citation>
    <scope>NUCLEOTIDE SEQUENCE [LARGE SCALE GENOMIC DNA]</scope>
</reference>
<sequence>MYDATVSHAFSIYLIALEDCCFAVTSSSSDKLSSITSCYETQCYHKLFGGQLLVVLFHQLIDNIVIQLHSPDLGPRQNFIDYRLHRVLSQTPQCHVLQRSSIKASSKQK</sequence>
<keyword evidence="2" id="KW-1185">Reference proteome</keyword>
<comment type="caution">
    <text evidence="1">The sequence shown here is derived from an EMBL/GenBank/DDBJ whole genome shotgun (WGS) entry which is preliminary data.</text>
</comment>
<proteinExistence type="predicted"/>
<organism evidence="1 2">
    <name type="scientific">Araneus ventricosus</name>
    <name type="common">Orbweaver spider</name>
    <name type="synonym">Epeira ventricosa</name>
    <dbReference type="NCBI Taxonomy" id="182803"/>
    <lineage>
        <taxon>Eukaryota</taxon>
        <taxon>Metazoa</taxon>
        <taxon>Ecdysozoa</taxon>
        <taxon>Arthropoda</taxon>
        <taxon>Chelicerata</taxon>
        <taxon>Arachnida</taxon>
        <taxon>Araneae</taxon>
        <taxon>Araneomorphae</taxon>
        <taxon>Entelegynae</taxon>
        <taxon>Araneoidea</taxon>
        <taxon>Araneidae</taxon>
        <taxon>Araneus</taxon>
    </lineage>
</organism>
<accession>A0A4Y2FXR9</accession>